<dbReference type="Proteomes" id="UP000697107">
    <property type="component" value="Unassembled WGS sequence"/>
</dbReference>
<accession>A0A8T1EVU9</accession>
<evidence type="ECO:0000256" key="1">
    <source>
        <dbReference type="SAM" id="MobiDB-lite"/>
    </source>
</evidence>
<feature type="compositionally biased region" description="Basic and acidic residues" evidence="1">
    <location>
        <begin position="97"/>
        <end position="115"/>
    </location>
</feature>
<feature type="region of interest" description="Disordered" evidence="1">
    <location>
        <begin position="96"/>
        <end position="115"/>
    </location>
</feature>
<organism evidence="2 3">
    <name type="scientific">Phytophthora cactorum</name>
    <dbReference type="NCBI Taxonomy" id="29920"/>
    <lineage>
        <taxon>Eukaryota</taxon>
        <taxon>Sar</taxon>
        <taxon>Stramenopiles</taxon>
        <taxon>Oomycota</taxon>
        <taxon>Peronosporomycetes</taxon>
        <taxon>Peronosporales</taxon>
        <taxon>Peronosporaceae</taxon>
        <taxon>Phytophthora</taxon>
    </lineage>
</organism>
<proteinExistence type="predicted"/>
<name>A0A8T1EVU9_9STRA</name>
<dbReference type="Gene3D" id="1.10.510.10">
    <property type="entry name" value="Transferase(Phosphotransferase) domain 1"/>
    <property type="match status" value="1"/>
</dbReference>
<dbReference type="InterPro" id="IPR011009">
    <property type="entry name" value="Kinase-like_dom_sf"/>
</dbReference>
<evidence type="ECO:0008006" key="4">
    <source>
        <dbReference type="Google" id="ProtNLM"/>
    </source>
</evidence>
<evidence type="ECO:0000313" key="2">
    <source>
        <dbReference type="EMBL" id="KAG2959161.1"/>
    </source>
</evidence>
<comment type="caution">
    <text evidence="2">The sequence shown here is derived from an EMBL/GenBank/DDBJ whole genome shotgun (WGS) entry which is preliminary data.</text>
</comment>
<dbReference type="EMBL" id="RCML01002062">
    <property type="protein sequence ID" value="KAG2959161.1"/>
    <property type="molecule type" value="Genomic_DNA"/>
</dbReference>
<sequence length="115" mass="13015">MDRVLAYCMLQVRCHAPRNNTEERPAEGWTQAKICDFGQSTDSNKFSADVVGKFYYMTPNVTQDAIYNSKSAYVMAFGVLHVHDADGLAALRQCKQGRADPARAEQGRRRQDQLR</sequence>
<reference evidence="2" key="1">
    <citation type="submission" date="2018-10" db="EMBL/GenBank/DDBJ databases">
        <title>Effector identification in a new, highly contiguous assembly of the strawberry crown rot pathogen Phytophthora cactorum.</title>
        <authorList>
            <person name="Armitage A.D."/>
            <person name="Nellist C.F."/>
            <person name="Bates H."/>
            <person name="Vickerstaff R.J."/>
            <person name="Harrison R.J."/>
        </authorList>
    </citation>
    <scope>NUCLEOTIDE SEQUENCE</scope>
    <source>
        <strain evidence="2">P415</strain>
    </source>
</reference>
<protein>
    <recommendedName>
        <fullName evidence="4">Protein kinase-like domain</fullName>
    </recommendedName>
</protein>
<evidence type="ECO:0000313" key="3">
    <source>
        <dbReference type="Proteomes" id="UP000697107"/>
    </source>
</evidence>
<dbReference type="SUPFAM" id="SSF56112">
    <property type="entry name" value="Protein kinase-like (PK-like)"/>
    <property type="match status" value="1"/>
</dbReference>
<gene>
    <name evidence="2" type="ORF">PC118_g23158</name>
</gene>
<dbReference type="AlphaFoldDB" id="A0A8T1EVU9"/>